<evidence type="ECO:0000256" key="2">
    <source>
        <dbReference type="ARBA" id="ARBA00023015"/>
    </source>
</evidence>
<dbReference type="InterPro" id="IPR050389">
    <property type="entry name" value="LysR-type_TF"/>
</dbReference>
<dbReference type="SUPFAM" id="SSF46785">
    <property type="entry name" value="Winged helix' DNA-binding domain"/>
    <property type="match status" value="1"/>
</dbReference>
<keyword evidence="7" id="KW-1185">Reference proteome</keyword>
<dbReference type="InterPro" id="IPR036390">
    <property type="entry name" value="WH_DNA-bd_sf"/>
</dbReference>
<dbReference type="EMBL" id="BAUJ01000041">
    <property type="protein sequence ID" value="GAD90372.1"/>
    <property type="molecule type" value="Genomic_DNA"/>
</dbReference>
<feature type="domain" description="HTH lysR-type" evidence="5">
    <location>
        <begin position="2"/>
        <end position="59"/>
    </location>
</feature>
<sequence length="278" mass="31395">MFDLNLVRPFLSVYKLGTITKAAESLELTQPAVSSAIKRFENVLGYPLFIRMGRKIEPTPNAHQLANQLSMALELMDGAVASEQKMIVYAGINAISMLPEMPNIQLYESPKAEQDVLQDIKLNKVDLVIDYNLPRDSGLNFEPAFTDELVLMCDKNHPTIQDEITMQQYLEAEHVTLKLYRQNSQIVDFLAGKSLSRKVAIEVGNMTNIIISTQGTNYVAAIAKSMASIAEQLGLKIIQPPFHMRKVNFEFTYHKKYQNNATHKALREQLKVLLNKPN</sequence>
<evidence type="ECO:0000313" key="6">
    <source>
        <dbReference type="EMBL" id="GAD90372.1"/>
    </source>
</evidence>
<evidence type="ECO:0000313" key="7">
    <source>
        <dbReference type="Proteomes" id="UP000017800"/>
    </source>
</evidence>
<dbReference type="AlphaFoldDB" id="V5FNL3"/>
<dbReference type="InterPro" id="IPR000847">
    <property type="entry name" value="LysR_HTH_N"/>
</dbReference>
<dbReference type="eggNOG" id="COG0583">
    <property type="taxonomic scope" value="Bacteria"/>
</dbReference>
<dbReference type="Gene3D" id="1.10.10.10">
    <property type="entry name" value="Winged helix-like DNA-binding domain superfamily/Winged helix DNA-binding domain"/>
    <property type="match status" value="1"/>
</dbReference>
<dbReference type="PANTHER" id="PTHR30118:SF6">
    <property type="entry name" value="HTH-TYPE TRANSCRIPTIONAL REGULATOR LEUO"/>
    <property type="match status" value="1"/>
</dbReference>
<evidence type="ECO:0000256" key="1">
    <source>
        <dbReference type="ARBA" id="ARBA00009437"/>
    </source>
</evidence>
<keyword evidence="4" id="KW-0804">Transcription</keyword>
<gene>
    <name evidence="6" type="ORF">VHA01S_041_00120</name>
</gene>
<dbReference type="RefSeq" id="WP_023404714.1">
    <property type="nucleotide sequence ID" value="NZ_BAUJ01000041.1"/>
</dbReference>
<dbReference type="Gene3D" id="3.40.190.10">
    <property type="entry name" value="Periplasmic binding protein-like II"/>
    <property type="match status" value="2"/>
</dbReference>
<dbReference type="OrthoDB" id="6621790at2"/>
<evidence type="ECO:0000256" key="4">
    <source>
        <dbReference type="ARBA" id="ARBA00023163"/>
    </source>
</evidence>
<name>V5FNL3_9VIBR</name>
<comment type="similarity">
    <text evidence="1">Belongs to the LysR transcriptional regulatory family.</text>
</comment>
<evidence type="ECO:0000259" key="5">
    <source>
        <dbReference type="PROSITE" id="PS50931"/>
    </source>
</evidence>
<reference evidence="6 7" key="2">
    <citation type="submission" date="2013-11" db="EMBL/GenBank/DDBJ databases">
        <title>Whole genome shotgun sequence of Vibrio halioticoli NBRC 102217.</title>
        <authorList>
            <person name="Isaki S."/>
            <person name="Kimura A."/>
            <person name="Ohji S."/>
            <person name="Hosoyama A."/>
            <person name="Fujita N."/>
            <person name="Hashimoto M."/>
            <person name="Hosoyama Y."/>
            <person name="Yamazoe A."/>
        </authorList>
    </citation>
    <scope>NUCLEOTIDE SEQUENCE [LARGE SCALE GENOMIC DNA]</scope>
    <source>
        <strain evidence="6 7">NBRC 102217</strain>
    </source>
</reference>
<dbReference type="PRINTS" id="PR00039">
    <property type="entry name" value="HTHLYSR"/>
</dbReference>
<keyword evidence="3" id="KW-0238">DNA-binding</keyword>
<dbReference type="Pfam" id="PF00126">
    <property type="entry name" value="HTH_1"/>
    <property type="match status" value="1"/>
</dbReference>
<dbReference type="GO" id="GO:0003700">
    <property type="term" value="F:DNA-binding transcription factor activity"/>
    <property type="evidence" value="ECO:0007669"/>
    <property type="project" value="InterPro"/>
</dbReference>
<organism evidence="6 7">
    <name type="scientific">Vibrio halioticoli NBRC 102217</name>
    <dbReference type="NCBI Taxonomy" id="1219072"/>
    <lineage>
        <taxon>Bacteria</taxon>
        <taxon>Pseudomonadati</taxon>
        <taxon>Pseudomonadota</taxon>
        <taxon>Gammaproteobacteria</taxon>
        <taxon>Vibrionales</taxon>
        <taxon>Vibrionaceae</taxon>
        <taxon>Vibrio</taxon>
    </lineage>
</organism>
<dbReference type="GO" id="GO:0003677">
    <property type="term" value="F:DNA binding"/>
    <property type="evidence" value="ECO:0007669"/>
    <property type="project" value="UniProtKB-KW"/>
</dbReference>
<proteinExistence type="inferred from homology"/>
<dbReference type="PROSITE" id="PS50931">
    <property type="entry name" value="HTH_LYSR"/>
    <property type="match status" value="1"/>
</dbReference>
<keyword evidence="2" id="KW-0805">Transcription regulation</keyword>
<accession>V5FNL3</accession>
<protein>
    <submittedName>
        <fullName evidence="6">Putative LysR family transcriptional regulator</fullName>
    </submittedName>
</protein>
<reference evidence="6 7" key="1">
    <citation type="submission" date="2013-10" db="EMBL/GenBank/DDBJ databases">
        <authorList>
            <person name="Ichikawa N."/>
            <person name="Kimura A."/>
            <person name="Ohji S."/>
            <person name="Hosoyama A."/>
            <person name="Fujita N."/>
        </authorList>
    </citation>
    <scope>NUCLEOTIDE SEQUENCE [LARGE SCALE GENOMIC DNA]</scope>
    <source>
        <strain evidence="6 7">NBRC 102217</strain>
    </source>
</reference>
<dbReference type="Pfam" id="PF03466">
    <property type="entry name" value="LysR_substrate"/>
    <property type="match status" value="1"/>
</dbReference>
<dbReference type="SUPFAM" id="SSF53850">
    <property type="entry name" value="Periplasmic binding protein-like II"/>
    <property type="match status" value="1"/>
</dbReference>
<comment type="caution">
    <text evidence="6">The sequence shown here is derived from an EMBL/GenBank/DDBJ whole genome shotgun (WGS) entry which is preliminary data.</text>
</comment>
<dbReference type="Proteomes" id="UP000017800">
    <property type="component" value="Unassembled WGS sequence"/>
</dbReference>
<evidence type="ECO:0000256" key="3">
    <source>
        <dbReference type="ARBA" id="ARBA00023125"/>
    </source>
</evidence>
<dbReference type="InterPro" id="IPR005119">
    <property type="entry name" value="LysR_subst-bd"/>
</dbReference>
<dbReference type="InterPro" id="IPR036388">
    <property type="entry name" value="WH-like_DNA-bd_sf"/>
</dbReference>
<dbReference type="PANTHER" id="PTHR30118">
    <property type="entry name" value="HTH-TYPE TRANSCRIPTIONAL REGULATOR LEUO-RELATED"/>
    <property type="match status" value="1"/>
</dbReference>